<organism evidence="7 8">
    <name type="scientific">Plakobranchus ocellatus</name>
    <dbReference type="NCBI Taxonomy" id="259542"/>
    <lineage>
        <taxon>Eukaryota</taxon>
        <taxon>Metazoa</taxon>
        <taxon>Spiralia</taxon>
        <taxon>Lophotrochozoa</taxon>
        <taxon>Mollusca</taxon>
        <taxon>Gastropoda</taxon>
        <taxon>Heterobranchia</taxon>
        <taxon>Euthyneura</taxon>
        <taxon>Panpulmonata</taxon>
        <taxon>Sacoglossa</taxon>
        <taxon>Placobranchoidea</taxon>
        <taxon>Plakobranchidae</taxon>
        <taxon>Plakobranchus</taxon>
    </lineage>
</organism>
<keyword evidence="2 6" id="KW-0812">Transmembrane</keyword>
<evidence type="ECO:0000256" key="3">
    <source>
        <dbReference type="ARBA" id="ARBA00022989"/>
    </source>
</evidence>
<dbReference type="SUPFAM" id="SSF103473">
    <property type="entry name" value="MFS general substrate transporter"/>
    <property type="match status" value="1"/>
</dbReference>
<evidence type="ECO:0000313" key="7">
    <source>
        <dbReference type="EMBL" id="GFO42501.1"/>
    </source>
</evidence>
<accession>A0AAV4DEF1</accession>
<feature type="compositionally biased region" description="Basic and acidic residues" evidence="5">
    <location>
        <begin position="72"/>
        <end position="88"/>
    </location>
</feature>
<dbReference type="GO" id="GO:0008521">
    <property type="term" value="F:acetyl-CoA transmembrane transporter activity"/>
    <property type="evidence" value="ECO:0007669"/>
    <property type="project" value="InterPro"/>
</dbReference>
<reference evidence="7 8" key="1">
    <citation type="journal article" date="2021" name="Elife">
        <title>Chloroplast acquisition without the gene transfer in kleptoplastic sea slugs, Plakobranchus ocellatus.</title>
        <authorList>
            <person name="Maeda T."/>
            <person name="Takahashi S."/>
            <person name="Yoshida T."/>
            <person name="Shimamura S."/>
            <person name="Takaki Y."/>
            <person name="Nagai Y."/>
            <person name="Toyoda A."/>
            <person name="Suzuki Y."/>
            <person name="Arimoto A."/>
            <person name="Ishii H."/>
            <person name="Satoh N."/>
            <person name="Nishiyama T."/>
            <person name="Hasebe M."/>
            <person name="Maruyama T."/>
            <person name="Minagawa J."/>
            <person name="Obokata J."/>
            <person name="Shigenobu S."/>
        </authorList>
    </citation>
    <scope>NUCLEOTIDE SEQUENCE [LARGE SCALE GENOMIC DNA]</scope>
</reference>
<feature type="transmembrane region" description="Helical" evidence="6">
    <location>
        <begin position="265"/>
        <end position="283"/>
    </location>
</feature>
<feature type="transmembrane region" description="Helical" evidence="6">
    <location>
        <begin position="501"/>
        <end position="524"/>
    </location>
</feature>
<evidence type="ECO:0000256" key="4">
    <source>
        <dbReference type="ARBA" id="ARBA00023136"/>
    </source>
</evidence>
<keyword evidence="3 6" id="KW-1133">Transmembrane helix</keyword>
<comment type="subcellular location">
    <subcellularLocation>
        <location evidence="1">Membrane</location>
        <topology evidence="1">Multi-pass membrane protein</topology>
    </subcellularLocation>
</comment>
<keyword evidence="4 6" id="KW-0472">Membrane</keyword>
<dbReference type="Proteomes" id="UP000735302">
    <property type="component" value="Unassembled WGS sequence"/>
</dbReference>
<feature type="transmembrane region" description="Helical" evidence="6">
    <location>
        <begin position="348"/>
        <end position="371"/>
    </location>
</feature>
<dbReference type="AlphaFoldDB" id="A0AAV4DEF1"/>
<dbReference type="GO" id="GO:0016020">
    <property type="term" value="C:membrane"/>
    <property type="evidence" value="ECO:0007669"/>
    <property type="project" value="UniProtKB-SubCell"/>
</dbReference>
<feature type="transmembrane region" description="Helical" evidence="6">
    <location>
        <begin position="224"/>
        <end position="245"/>
    </location>
</feature>
<dbReference type="InterPro" id="IPR004752">
    <property type="entry name" value="AmpG_permease/AT-1"/>
</dbReference>
<evidence type="ECO:0000256" key="6">
    <source>
        <dbReference type="SAM" id="Phobius"/>
    </source>
</evidence>
<dbReference type="Pfam" id="PF13000">
    <property type="entry name" value="Acatn"/>
    <property type="match status" value="2"/>
</dbReference>
<dbReference type="GO" id="GO:0035348">
    <property type="term" value="P:acetyl-CoA transmembrane transport"/>
    <property type="evidence" value="ECO:0007669"/>
    <property type="project" value="InterPro"/>
</dbReference>
<comment type="caution">
    <text evidence="7">The sequence shown here is derived from an EMBL/GenBank/DDBJ whole genome shotgun (WGS) entry which is preliminary data.</text>
</comment>
<dbReference type="PANTHER" id="PTHR12778">
    <property type="entry name" value="SOLUTE CARRIER FAMILY 33 ACETYL-COA TRANSPORTER -RELATED"/>
    <property type="match status" value="1"/>
</dbReference>
<dbReference type="EMBL" id="BLXT01007807">
    <property type="protein sequence ID" value="GFO42501.1"/>
    <property type="molecule type" value="Genomic_DNA"/>
</dbReference>
<dbReference type="InterPro" id="IPR024371">
    <property type="entry name" value="AcetylCoA_trans_1-like"/>
</dbReference>
<feature type="transmembrane region" description="Helical" evidence="6">
    <location>
        <begin position="600"/>
        <end position="618"/>
    </location>
</feature>
<evidence type="ECO:0000256" key="1">
    <source>
        <dbReference type="ARBA" id="ARBA00004141"/>
    </source>
</evidence>
<evidence type="ECO:0000256" key="2">
    <source>
        <dbReference type="ARBA" id="ARBA00022692"/>
    </source>
</evidence>
<feature type="region of interest" description="Disordered" evidence="5">
    <location>
        <begin position="71"/>
        <end position="100"/>
    </location>
</feature>
<feature type="transmembrane region" description="Helical" evidence="6">
    <location>
        <begin position="303"/>
        <end position="328"/>
    </location>
</feature>
<feature type="transmembrane region" description="Helical" evidence="6">
    <location>
        <begin position="437"/>
        <end position="455"/>
    </location>
</feature>
<feature type="transmembrane region" description="Helical" evidence="6">
    <location>
        <begin position="402"/>
        <end position="425"/>
    </location>
</feature>
<feature type="transmembrane region" description="Helical" evidence="6">
    <location>
        <begin position="194"/>
        <end position="212"/>
    </location>
</feature>
<evidence type="ECO:0000256" key="5">
    <source>
        <dbReference type="SAM" id="MobiDB-lite"/>
    </source>
</evidence>
<dbReference type="FunFam" id="1.20.1250.20:FF:000814">
    <property type="entry name" value="Uncharacterized protein"/>
    <property type="match status" value="1"/>
</dbReference>
<protein>
    <submittedName>
        <fullName evidence="7">Acetyl-CoA transporter 1-like</fullName>
    </submittedName>
</protein>
<dbReference type="Gene3D" id="1.20.1250.20">
    <property type="entry name" value="MFS general substrate transporter like domains"/>
    <property type="match status" value="1"/>
</dbReference>
<feature type="transmembrane region" description="Helical" evidence="6">
    <location>
        <begin position="154"/>
        <end position="174"/>
    </location>
</feature>
<sequence length="653" mass="73015">MGARSYLTCTDKTILVLKCWGSQLPPTYRYDNETPNTSSIVAGLVHNAVYSFAELWLVFYRALVKPLDSSASDERAKMKNSDRDMDKMSRRRTRNVENTTMESESLFPHIPMASSSHDGVYELRPGADEEEWEEDGRDGAPAKNHGIKGDLNSIMLLMFLYILQGIPLGLAGSIPMLLQSRKVSYKEQAVFSLVYWPFSVKLLWAPLVDSIYSQWFGRRKTWLIPIQYLMGFFMLVLSTQIKSILGDSDLDTESSKDGSAPPASGQVNILLLTAIFVCLNFLAATQDIAVDGWALTMLSRRNIGWASTCNSVGQTAGYFLGNVLFLALESADFCNNYLRSEPQPEGVVTLSSFLWFWGIVFFITTTLVGVLKREHIDLDVDPDQGIVETYQILWNVIRLRSIISYAIILLTSKVAFAASDALTGLKLIEAGMPKERLALFAVPMVPIQIALPLLISKYTSGPRPMNIWIKAYPVRILIGIVYCLIVYWATKTQTTPGQFPWYFYVVTLAMYGLHQVTVYCMFVATMAFHAKISDPLIGGTYMTLLNTVANLGGNWPSTVALGIVDYITWKSCSTGETCDTKISQEHCVQGGGQCSTTVEGYYILTVVCTILGFLWLRWRSFRLEQLGELKEKAWKYHVSSTSANHDHSPSTTS</sequence>
<proteinExistence type="predicted"/>
<gene>
    <name evidence="7" type="ORF">PoB_006900600</name>
</gene>
<dbReference type="InterPro" id="IPR036259">
    <property type="entry name" value="MFS_trans_sf"/>
</dbReference>
<name>A0AAV4DEF1_9GAST</name>
<feature type="transmembrane region" description="Helical" evidence="6">
    <location>
        <begin position="467"/>
        <end position="489"/>
    </location>
</feature>
<keyword evidence="8" id="KW-1185">Reference proteome</keyword>
<evidence type="ECO:0000313" key="8">
    <source>
        <dbReference type="Proteomes" id="UP000735302"/>
    </source>
</evidence>
<dbReference type="PANTHER" id="PTHR12778:SF9">
    <property type="entry name" value="ACETYL-COENZYME A TRANSPORTER 1"/>
    <property type="match status" value="1"/>
</dbReference>